<sequence length="287" mass="33027">MEYNYAVDTLKSHCEYIRGKLTENTQSGLEETEILSHFFKATSDFVVKNIRDTYVACFTTKPDDTNHWQAYGNKQVSYAIEFDLSELEQAINMSGRAEYSSKLIEYLGNPKENDEGIPGGYLLQHFKPRIMPVSYNPSQIINIIDYSGFIELTKSTNKSNPAETQEKLEQFTLGMINKALFTFPTTKKKEWSHESEYRIVLSESKSVNPEKKLREYIKGKEKLIKWYDAGAYPVPFVEFPINPKIIKKVTFLAAGHNERIIEALEPLKGLYGLNFDIKASKSCYYKN</sequence>
<organism evidence="1">
    <name type="scientific">Salmonella enterica subsp. salamae serovar 30:1,z28:z6</name>
    <dbReference type="NCBI Taxonomy" id="1967615"/>
    <lineage>
        <taxon>Bacteria</taxon>
        <taxon>Pseudomonadati</taxon>
        <taxon>Pseudomonadota</taxon>
        <taxon>Gammaproteobacteria</taxon>
        <taxon>Enterobacterales</taxon>
        <taxon>Enterobacteriaceae</taxon>
        <taxon>Salmonella</taxon>
    </lineage>
</organism>
<comment type="caution">
    <text evidence="1">The sequence shown here is derived from an EMBL/GenBank/DDBJ whole genome shotgun (WGS) entry which is preliminary data.</text>
</comment>
<dbReference type="AlphaFoldDB" id="A0A737Y6X3"/>
<dbReference type="InterPro" id="IPR021352">
    <property type="entry name" value="DUF2971"/>
</dbReference>
<protein>
    <submittedName>
        <fullName evidence="1">DUF2971 domain-containing protein</fullName>
    </submittedName>
</protein>
<proteinExistence type="predicted"/>
<dbReference type="EMBL" id="DAATHJ010000052">
    <property type="protein sequence ID" value="HAE8612957.1"/>
    <property type="molecule type" value="Genomic_DNA"/>
</dbReference>
<gene>
    <name evidence="1" type="ORF">G4W81_004698</name>
</gene>
<reference evidence="1" key="1">
    <citation type="journal article" date="2018" name="Genome Biol.">
        <title>SKESA: strategic k-mer extension for scrupulous assemblies.</title>
        <authorList>
            <person name="Souvorov A."/>
            <person name="Agarwala R."/>
            <person name="Lipman D.J."/>
        </authorList>
    </citation>
    <scope>NUCLEOTIDE SEQUENCE</scope>
    <source>
        <strain evidence="1">165-86</strain>
    </source>
</reference>
<accession>A0A737Y6X3</accession>
<name>A0A737Y6X3_SALER</name>
<evidence type="ECO:0000313" key="1">
    <source>
        <dbReference type="EMBL" id="HAE8612957.1"/>
    </source>
</evidence>
<dbReference type="Pfam" id="PF11185">
    <property type="entry name" value="DUF2971"/>
    <property type="match status" value="1"/>
</dbReference>
<reference evidence="1" key="2">
    <citation type="submission" date="2018-07" db="EMBL/GenBank/DDBJ databases">
        <authorList>
            <consortium name="NCBI Pathogen Detection Project"/>
        </authorList>
    </citation>
    <scope>NUCLEOTIDE SEQUENCE</scope>
    <source>
        <strain evidence="1">165-86</strain>
    </source>
</reference>